<comment type="caution">
    <text evidence="1">The sequence shown here is derived from an EMBL/GenBank/DDBJ whole genome shotgun (WGS) entry which is preliminary data.</text>
</comment>
<sequence length="348" mass="38438">MLTRRVLNRTLLQRQHLLEHTGVPALEMTEHLLGLQAQDVLPPYVSLWSRVAGFDPAELSGALERREAVRLVLMRGTIHLVTAADCRRLRPLMQPMLDRLHRSTVFARHTADLRYDDLVAAGRDVLAGGPLTSKALGAALAERFPDHEPGHLATAVRTMLPLVQLPPRGLWGRSGGPRYLTAEDWLGGPLDPDPDLADVARRYLRAYGPASPADLTTWSGLTGARAVLDALGEELVTYRDEDGRTWFDLAGLPLADPGTPAPVRLLGQYDNLWLSHADRTRVAEPEKRARWMGRNGGVGATVFVDGMLEGLWRRTGDGIEVQLFRDLTRAERAQLDAEVAALETFLAR</sequence>
<gene>
    <name evidence="1" type="ORF">K1X13_18240</name>
</gene>
<evidence type="ECO:0000313" key="2">
    <source>
        <dbReference type="Proteomes" id="UP000754710"/>
    </source>
</evidence>
<dbReference type="EMBL" id="JAIEZQ010000003">
    <property type="protein sequence ID" value="MBY9076775.1"/>
    <property type="molecule type" value="Genomic_DNA"/>
</dbReference>
<reference evidence="1 2" key="1">
    <citation type="submission" date="2021-08" db="EMBL/GenBank/DDBJ databases">
        <title>Nocardioides bacterium WL0053 sp. nov., isolated from the sediment.</title>
        <authorList>
            <person name="Wang L."/>
            <person name="Zhang D."/>
            <person name="Zhang A."/>
        </authorList>
    </citation>
    <scope>NUCLEOTIDE SEQUENCE [LARGE SCALE GENOMIC DNA]</scope>
    <source>
        <strain evidence="1 2">WL0053</strain>
    </source>
</reference>
<dbReference type="Pfam" id="PF06224">
    <property type="entry name" value="AlkZ-like"/>
    <property type="match status" value="1"/>
</dbReference>
<dbReference type="RefSeq" id="WP_221026559.1">
    <property type="nucleotide sequence ID" value="NZ_JAIEZQ010000003.1"/>
</dbReference>
<keyword evidence="1" id="KW-0238">DNA-binding</keyword>
<dbReference type="GO" id="GO:0003677">
    <property type="term" value="F:DNA binding"/>
    <property type="evidence" value="ECO:0007669"/>
    <property type="project" value="UniProtKB-KW"/>
</dbReference>
<dbReference type="PANTHER" id="PTHR38479">
    <property type="entry name" value="LMO0824 PROTEIN"/>
    <property type="match status" value="1"/>
</dbReference>
<keyword evidence="2" id="KW-1185">Reference proteome</keyword>
<dbReference type="InterPro" id="IPR009351">
    <property type="entry name" value="AlkZ-like"/>
</dbReference>
<organism evidence="1 2">
    <name type="scientific">Nocardioides jiangsuensis</name>
    <dbReference type="NCBI Taxonomy" id="2866161"/>
    <lineage>
        <taxon>Bacteria</taxon>
        <taxon>Bacillati</taxon>
        <taxon>Actinomycetota</taxon>
        <taxon>Actinomycetes</taxon>
        <taxon>Propionibacteriales</taxon>
        <taxon>Nocardioidaceae</taxon>
        <taxon>Nocardioides</taxon>
    </lineage>
</organism>
<accession>A0ABS7RNZ9</accession>
<name>A0ABS7RNZ9_9ACTN</name>
<proteinExistence type="predicted"/>
<evidence type="ECO:0000313" key="1">
    <source>
        <dbReference type="EMBL" id="MBY9076775.1"/>
    </source>
</evidence>
<protein>
    <submittedName>
        <fullName evidence="1">Winged helix DNA-binding domain-containing protein</fullName>
    </submittedName>
</protein>
<dbReference type="PANTHER" id="PTHR38479:SF2">
    <property type="entry name" value="WINGED HELIX DNA-BINDING DOMAIN-CONTAINING PROTEIN"/>
    <property type="match status" value="1"/>
</dbReference>
<dbReference type="Proteomes" id="UP000754710">
    <property type="component" value="Unassembled WGS sequence"/>
</dbReference>